<keyword evidence="3" id="KW-0472">Membrane</keyword>
<dbReference type="Pfam" id="PF09992">
    <property type="entry name" value="NAGPA"/>
    <property type="match status" value="1"/>
</dbReference>
<dbReference type="SUPFAM" id="SSF88713">
    <property type="entry name" value="Glycoside hydrolase/deacetylase"/>
    <property type="match status" value="1"/>
</dbReference>
<organism evidence="5 6">
    <name type="scientific">Microcystis aeruginosa NIES-4325</name>
    <dbReference type="NCBI Taxonomy" id="2569534"/>
    <lineage>
        <taxon>Bacteria</taxon>
        <taxon>Bacillati</taxon>
        <taxon>Cyanobacteriota</taxon>
        <taxon>Cyanophyceae</taxon>
        <taxon>Oscillatoriophycideae</taxon>
        <taxon>Chroococcales</taxon>
        <taxon>Microcystaceae</taxon>
        <taxon>Microcystis</taxon>
    </lineage>
</organism>
<dbReference type="Proteomes" id="UP000376575">
    <property type="component" value="Unassembled WGS sequence"/>
</dbReference>
<evidence type="ECO:0000313" key="5">
    <source>
        <dbReference type="EMBL" id="GEA26538.1"/>
    </source>
</evidence>
<sequence>MSGVVPLSPDQGVLENLTRELIIGKLSLLVKVREQISISFLLFTLLLDLMRWQTRQKSSFPLLPLSGFLAFIVVCLIIWASSLYPRSNALVGGDYLPAPFREFQPECADYVRENSSFKDISRIFDCKTYKNLSDRVIFSLSLQKNDISLDNWQNNSTTAIELAPWPAIHPRAQETKVPILMYHDILPKKEVFFDVTPAELEAHFQFLQEIGATPISIDWLISHLRTGIPLPAKPVLLTFDDGYGGHYQYVYPLLRKYGYPAVFSIYINKMTQKTGRTSVTWQQLRDMAADPLVQIVSHSVSHPRDLRLLSDADLEQEVKQSKQILEKELGITINYFTYPEGKADDRVKEFVKKAGYRAALSMNDLDEHFAGQSPDLLTIGRFGQSRTREIVPQAWGGDPLPRTDGGFNFATTIQKREVEFPTNTLVLISGGIPKTIHADSRYQVEEIIAGTEAIAAVDGGFFSLKELDSNQMIGPVLSENGGFIPGYEGEIGKLEGRPLVIITDQWVRYLPFDRARHNTLEGIAAEAGDDLKVTDAFVAAAWLVKDGQPQSRESFGTLYGFDALRHRAFWGINQAGQPVIGVSREPIDSMALGELLVQAGFREAVMLDSGASTSLAYQGQSQVHYTPRPVPHVVALFPPTETYIVPISHVGIPCVIFADSCAAAS</sequence>
<dbReference type="InterPro" id="IPR018711">
    <property type="entry name" value="NAGPA"/>
</dbReference>
<dbReference type="PANTHER" id="PTHR34216">
    <property type="match status" value="1"/>
</dbReference>
<dbReference type="Gene3D" id="3.20.20.370">
    <property type="entry name" value="Glycoside hydrolase/deacetylase"/>
    <property type="match status" value="1"/>
</dbReference>
<dbReference type="GO" id="GO:0005576">
    <property type="term" value="C:extracellular region"/>
    <property type="evidence" value="ECO:0007669"/>
    <property type="project" value="UniProtKB-SubCell"/>
</dbReference>
<keyword evidence="3" id="KW-1133">Transmembrane helix</keyword>
<dbReference type="PROSITE" id="PS51677">
    <property type="entry name" value="NODB"/>
    <property type="match status" value="1"/>
</dbReference>
<proteinExistence type="predicted"/>
<protein>
    <submittedName>
        <fullName evidence="5">Poly-beta-1,6-N-acetyl-D-glucosamine N-deacetylase</fullName>
    </submittedName>
</protein>
<dbReference type="InterPro" id="IPR051398">
    <property type="entry name" value="Polysacch_Deacetylase"/>
</dbReference>
<dbReference type="PANTHER" id="PTHR34216:SF3">
    <property type="entry name" value="POLY-BETA-1,6-N-ACETYL-D-GLUCOSAMINE N-DEACETYLASE"/>
    <property type="match status" value="1"/>
</dbReference>
<comment type="subcellular location">
    <subcellularLocation>
        <location evidence="1">Secreted</location>
    </subcellularLocation>
</comment>
<dbReference type="EMBL" id="BJKP01000007">
    <property type="protein sequence ID" value="GEA26538.1"/>
    <property type="molecule type" value="Genomic_DNA"/>
</dbReference>
<evidence type="ECO:0000259" key="4">
    <source>
        <dbReference type="PROSITE" id="PS51677"/>
    </source>
</evidence>
<dbReference type="InterPro" id="IPR002509">
    <property type="entry name" value="NODB_dom"/>
</dbReference>
<accession>A0A5J4F7G1</accession>
<dbReference type="AlphaFoldDB" id="A0A5J4F7G1"/>
<comment type="caution">
    <text evidence="5">The sequence shown here is derived from an EMBL/GenBank/DDBJ whole genome shotgun (WGS) entry which is preliminary data.</text>
</comment>
<dbReference type="CDD" id="cd10918">
    <property type="entry name" value="CE4_NodB_like_5s_6s"/>
    <property type="match status" value="1"/>
</dbReference>
<name>A0A5J4F7G1_MICAE</name>
<reference evidence="5 6" key="1">
    <citation type="journal article" date="2019" name="FEMS Microbiol. Lett.">
        <title>A novel salt-tolerant genotype illuminates the sucrose gene evolution in freshwater bloom-forming cyanobacterium Microcystis aeruginosa.</title>
        <authorList>
            <person name="Tanabe Y."/>
            <person name="Yamaguchi H."/>
            <person name="Sano T."/>
            <person name="Kawachi M."/>
        </authorList>
    </citation>
    <scope>NUCLEOTIDE SEQUENCE [LARGE SCALE GENOMIC DNA]</scope>
    <source>
        <strain evidence="5 6">NIES-4325</strain>
    </source>
</reference>
<evidence type="ECO:0000256" key="1">
    <source>
        <dbReference type="ARBA" id="ARBA00004613"/>
    </source>
</evidence>
<keyword evidence="2" id="KW-0732">Signal</keyword>
<gene>
    <name evidence="5" type="primary">pgaB</name>
    <name evidence="5" type="ORF">MiAbW_01091</name>
</gene>
<evidence type="ECO:0000256" key="2">
    <source>
        <dbReference type="ARBA" id="ARBA00022729"/>
    </source>
</evidence>
<dbReference type="GO" id="GO:0016810">
    <property type="term" value="F:hydrolase activity, acting on carbon-nitrogen (but not peptide) bonds"/>
    <property type="evidence" value="ECO:0007669"/>
    <property type="project" value="InterPro"/>
</dbReference>
<evidence type="ECO:0000256" key="3">
    <source>
        <dbReference type="SAM" id="Phobius"/>
    </source>
</evidence>
<feature type="domain" description="NodB homology" evidence="4">
    <location>
        <begin position="233"/>
        <end position="366"/>
    </location>
</feature>
<evidence type="ECO:0000313" key="6">
    <source>
        <dbReference type="Proteomes" id="UP000376575"/>
    </source>
</evidence>
<dbReference type="Pfam" id="PF01522">
    <property type="entry name" value="Polysacc_deac_1"/>
    <property type="match status" value="1"/>
</dbReference>
<keyword evidence="3" id="KW-0812">Transmembrane</keyword>
<dbReference type="GO" id="GO:0005975">
    <property type="term" value="P:carbohydrate metabolic process"/>
    <property type="evidence" value="ECO:0007669"/>
    <property type="project" value="InterPro"/>
</dbReference>
<dbReference type="InterPro" id="IPR011330">
    <property type="entry name" value="Glyco_hydro/deAcase_b/a-brl"/>
</dbReference>
<feature type="transmembrane region" description="Helical" evidence="3">
    <location>
        <begin position="62"/>
        <end position="80"/>
    </location>
</feature>